<protein>
    <submittedName>
        <fullName evidence="3">F-box/kelch-repeat protein At3g23880-like</fullName>
    </submittedName>
</protein>
<organism evidence="2 3">
    <name type="scientific">Prunus avium</name>
    <name type="common">Cherry</name>
    <name type="synonym">Cerasus avium</name>
    <dbReference type="NCBI Taxonomy" id="42229"/>
    <lineage>
        <taxon>Eukaryota</taxon>
        <taxon>Viridiplantae</taxon>
        <taxon>Streptophyta</taxon>
        <taxon>Embryophyta</taxon>
        <taxon>Tracheophyta</taxon>
        <taxon>Spermatophyta</taxon>
        <taxon>Magnoliopsida</taxon>
        <taxon>eudicotyledons</taxon>
        <taxon>Gunneridae</taxon>
        <taxon>Pentapetalae</taxon>
        <taxon>rosids</taxon>
        <taxon>fabids</taxon>
        <taxon>Rosales</taxon>
        <taxon>Rosaceae</taxon>
        <taxon>Amygdaloideae</taxon>
        <taxon>Amygdaleae</taxon>
        <taxon>Prunus</taxon>
    </lineage>
</organism>
<evidence type="ECO:0000313" key="3">
    <source>
        <dbReference type="RefSeq" id="XP_021821861.1"/>
    </source>
</evidence>
<dbReference type="Gramene" id="Pav_sc0000981.1_g420.1.mk:mrna">
    <property type="protein sequence ID" value="Pav_sc0000981.1_g420.1.mk:mrna"/>
    <property type="gene ID" value="Pav_sc0000981.1_g420.1.mk"/>
</dbReference>
<dbReference type="InterPro" id="IPR050796">
    <property type="entry name" value="SCF_F-box_component"/>
</dbReference>
<dbReference type="GeneID" id="110763390"/>
<dbReference type="NCBIfam" id="TIGR01640">
    <property type="entry name" value="F_box_assoc_1"/>
    <property type="match status" value="1"/>
</dbReference>
<dbReference type="SUPFAM" id="SSF81383">
    <property type="entry name" value="F-box domain"/>
    <property type="match status" value="1"/>
</dbReference>
<dbReference type="RefSeq" id="XP_021821861.1">
    <property type="nucleotide sequence ID" value="XM_021966169.1"/>
</dbReference>
<dbReference type="KEGG" id="pavi:110763390"/>
<reference evidence="3" key="1">
    <citation type="submission" date="2025-08" db="UniProtKB">
        <authorList>
            <consortium name="RefSeq"/>
        </authorList>
    </citation>
    <scope>IDENTIFICATION</scope>
</reference>
<gene>
    <name evidence="3" type="primary">LOC110763390</name>
</gene>
<dbReference type="PANTHER" id="PTHR31672:SF13">
    <property type="entry name" value="F-BOX PROTEIN CPR30-LIKE"/>
    <property type="match status" value="1"/>
</dbReference>
<dbReference type="PROSITE" id="PS50181">
    <property type="entry name" value="FBOX"/>
    <property type="match status" value="1"/>
</dbReference>
<dbReference type="InterPro" id="IPR036047">
    <property type="entry name" value="F-box-like_dom_sf"/>
</dbReference>
<sequence>MLLKMESPAWILISNRTRKKERKYMINIPTDVFANILCRLPVKSLKRFQCVCKSWYELIKNPNFIIQHLHQYSNNKNVSENCLLFTYTTPCCCHPTHLEPADHVNSLYAYNIEEDVSLHLLDLPYRDEKLYLDIFGPCNGMYCLDHLRSIMLVNVALREFQVLPELSIQPHPCSMKTVGFGFDPKTNDYKVVLIVNCTCNEAQTLCFPLQVLVYSSSCNSWRKADDTVPSSVDVSIIKSSINTYVKGNFHWLAANFVPGDVTAYYRVLCFSMFDEVLHEMRLPSCLTIVQDSDSTFYELASYNGSLSLIVSPCKPQEQWFDVWVKQDYDDDDSWTKLLSIRLVAGFFKPMGFWRDGQFLLEDCSGQLVLYNPSTHNIKKNLCFYGLDKYFSQTIFYSESLVSVIDRG</sequence>
<dbReference type="Gene3D" id="1.20.1280.50">
    <property type="match status" value="1"/>
</dbReference>
<keyword evidence="2" id="KW-1185">Reference proteome</keyword>
<dbReference type="InterPro" id="IPR013187">
    <property type="entry name" value="F-box-assoc_dom_typ3"/>
</dbReference>
<dbReference type="CDD" id="cd22157">
    <property type="entry name" value="F-box_AtFBW1-like"/>
    <property type="match status" value="1"/>
</dbReference>
<dbReference type="PANTHER" id="PTHR31672">
    <property type="entry name" value="BNACNNG10540D PROTEIN"/>
    <property type="match status" value="1"/>
</dbReference>
<name>A0A6P5T422_PRUAV</name>
<dbReference type="Pfam" id="PF00646">
    <property type="entry name" value="F-box"/>
    <property type="match status" value="1"/>
</dbReference>
<evidence type="ECO:0000259" key="1">
    <source>
        <dbReference type="PROSITE" id="PS50181"/>
    </source>
</evidence>
<dbReference type="InterPro" id="IPR017451">
    <property type="entry name" value="F-box-assoc_interact_dom"/>
</dbReference>
<accession>A0A6P5T422</accession>
<dbReference type="Pfam" id="PF08268">
    <property type="entry name" value="FBA_3"/>
    <property type="match status" value="1"/>
</dbReference>
<dbReference type="AlphaFoldDB" id="A0A6P5T422"/>
<proteinExistence type="predicted"/>
<evidence type="ECO:0000313" key="2">
    <source>
        <dbReference type="Proteomes" id="UP000515124"/>
    </source>
</evidence>
<feature type="domain" description="F-box" evidence="1">
    <location>
        <begin position="22"/>
        <end position="69"/>
    </location>
</feature>
<dbReference type="InterPro" id="IPR001810">
    <property type="entry name" value="F-box_dom"/>
</dbReference>
<dbReference type="SMART" id="SM00256">
    <property type="entry name" value="FBOX"/>
    <property type="match status" value="1"/>
</dbReference>
<dbReference type="Proteomes" id="UP000515124">
    <property type="component" value="Unplaced"/>
</dbReference>